<comment type="caution">
    <text evidence="1">The sequence shown here is derived from an EMBL/GenBank/DDBJ whole genome shotgun (WGS) entry which is preliminary data.</text>
</comment>
<dbReference type="EMBL" id="RKRE01000002">
    <property type="protein sequence ID" value="RPF46749.1"/>
    <property type="molecule type" value="Genomic_DNA"/>
</dbReference>
<name>A0A3N5ANT4_9THEO</name>
<sequence length="234" mass="26358">MFKGERTTKKVIWTILFLTVITALSSGTFATARVSLSELERVPAAISGVRGERAAFGQAEFPPQEAVVTEVRHLEAALPFLSDQEIPVYVVRERCFLPGFGWLAGCTLPGQKAVYLFASPQYRSYTYRVKNGVARPERYAPYLAAYTVAHEFGHILRYELVSEKALQQYLSLRGVTQTKEDEWTSNAEEIFAEDFRWLFGSEKAHQVPYLCSARPPGEREKELLLKLLSGAESL</sequence>
<evidence type="ECO:0000313" key="1">
    <source>
        <dbReference type="EMBL" id="RPF46749.1"/>
    </source>
</evidence>
<proteinExistence type="predicted"/>
<organism evidence="1 2">
    <name type="scientific">Thermodesulfitimonas autotrophica</name>
    <dbReference type="NCBI Taxonomy" id="1894989"/>
    <lineage>
        <taxon>Bacteria</taxon>
        <taxon>Bacillati</taxon>
        <taxon>Bacillota</taxon>
        <taxon>Clostridia</taxon>
        <taxon>Thermoanaerobacterales</taxon>
        <taxon>Thermoanaerobacteraceae</taxon>
        <taxon>Thermodesulfitimonas</taxon>
    </lineage>
</organism>
<dbReference type="OrthoDB" id="9904572at2"/>
<gene>
    <name evidence="1" type="ORF">EDD75_1007</name>
</gene>
<accession>A0A3N5ANT4</accession>
<dbReference type="AlphaFoldDB" id="A0A3N5ANT4"/>
<protein>
    <submittedName>
        <fullName evidence="1">Uncharacterized protein</fullName>
    </submittedName>
</protein>
<keyword evidence="2" id="KW-1185">Reference proteome</keyword>
<dbReference type="Proteomes" id="UP000282654">
    <property type="component" value="Unassembled WGS sequence"/>
</dbReference>
<reference evidence="1 2" key="1">
    <citation type="submission" date="2018-11" db="EMBL/GenBank/DDBJ databases">
        <title>Genomic Encyclopedia of Type Strains, Phase IV (KMG-IV): sequencing the most valuable type-strain genomes for metagenomic binning, comparative biology and taxonomic classification.</title>
        <authorList>
            <person name="Goeker M."/>
        </authorList>
    </citation>
    <scope>NUCLEOTIDE SEQUENCE [LARGE SCALE GENOMIC DNA]</scope>
    <source>
        <strain evidence="1 2">DSM 102936</strain>
    </source>
</reference>
<dbReference type="RefSeq" id="WP_123928917.1">
    <property type="nucleotide sequence ID" value="NZ_RKRE01000002.1"/>
</dbReference>
<evidence type="ECO:0000313" key="2">
    <source>
        <dbReference type="Proteomes" id="UP000282654"/>
    </source>
</evidence>